<dbReference type="GO" id="GO:0007234">
    <property type="term" value="P:osmosensory signaling via phosphorelay pathway"/>
    <property type="evidence" value="ECO:0007669"/>
    <property type="project" value="TreeGrafter"/>
</dbReference>
<dbReference type="PANTHER" id="PTHR42878">
    <property type="entry name" value="TWO-COMPONENT HISTIDINE KINASE"/>
    <property type="match status" value="1"/>
</dbReference>
<dbReference type="CDD" id="cd00082">
    <property type="entry name" value="HisKA"/>
    <property type="match status" value="1"/>
</dbReference>
<dbReference type="Pfam" id="PF00512">
    <property type="entry name" value="HisKA"/>
    <property type="match status" value="1"/>
</dbReference>
<dbReference type="InterPro" id="IPR003661">
    <property type="entry name" value="HisK_dim/P_dom"/>
</dbReference>
<dbReference type="GO" id="GO:0030295">
    <property type="term" value="F:protein kinase activator activity"/>
    <property type="evidence" value="ECO:0007669"/>
    <property type="project" value="TreeGrafter"/>
</dbReference>
<dbReference type="InterPro" id="IPR036097">
    <property type="entry name" value="HisK_dim/P_sf"/>
</dbReference>
<reference evidence="9" key="1">
    <citation type="journal article" date="2014" name="Front. Microbiol.">
        <title>High frequency of phylogenetically diverse reductive dehalogenase-homologous genes in deep subseafloor sedimentary metagenomes.</title>
        <authorList>
            <person name="Kawai M."/>
            <person name="Futagami T."/>
            <person name="Toyoda A."/>
            <person name="Takaki Y."/>
            <person name="Nishi S."/>
            <person name="Hori S."/>
            <person name="Arai W."/>
            <person name="Tsubouchi T."/>
            <person name="Morono Y."/>
            <person name="Uchiyama I."/>
            <person name="Ito T."/>
            <person name="Fujiyama A."/>
            <person name="Inagaki F."/>
            <person name="Takami H."/>
        </authorList>
    </citation>
    <scope>NUCLEOTIDE SEQUENCE</scope>
    <source>
        <strain evidence="9">Expedition CK06-06</strain>
    </source>
</reference>
<dbReference type="Gene3D" id="3.30.565.10">
    <property type="entry name" value="Histidine kinase-like ATPase, C-terminal domain"/>
    <property type="match status" value="1"/>
</dbReference>
<feature type="non-terminal residue" evidence="9">
    <location>
        <position position="168"/>
    </location>
</feature>
<dbReference type="EC" id="2.7.13.3" evidence="2"/>
<keyword evidence="3" id="KW-0808">Transferase</keyword>
<dbReference type="Gene3D" id="1.10.287.130">
    <property type="match status" value="1"/>
</dbReference>
<comment type="catalytic activity">
    <reaction evidence="1">
        <text>ATP + protein L-histidine = ADP + protein N-phospho-L-histidine.</text>
        <dbReference type="EC" id="2.7.13.3"/>
    </reaction>
</comment>
<feature type="domain" description="Histidine kinase" evidence="8">
    <location>
        <begin position="20"/>
        <end position="168"/>
    </location>
</feature>
<keyword evidence="7" id="KW-0902">Two-component regulatory system</keyword>
<organism evidence="9">
    <name type="scientific">marine sediment metagenome</name>
    <dbReference type="NCBI Taxonomy" id="412755"/>
    <lineage>
        <taxon>unclassified sequences</taxon>
        <taxon>metagenomes</taxon>
        <taxon>ecological metagenomes</taxon>
    </lineage>
</organism>
<dbReference type="InterPro" id="IPR036890">
    <property type="entry name" value="HATPase_C_sf"/>
</dbReference>
<evidence type="ECO:0000256" key="6">
    <source>
        <dbReference type="ARBA" id="ARBA00022840"/>
    </source>
</evidence>
<dbReference type="AlphaFoldDB" id="X1U5M0"/>
<dbReference type="EMBL" id="BARW01027112">
    <property type="protein sequence ID" value="GAJ12858.1"/>
    <property type="molecule type" value="Genomic_DNA"/>
</dbReference>
<sequence>MNNEQILLTKIEKEKEYISFLAHEIKNPLEIMNESLSLLADKVLGNINSEQKEIINIISNNISKLNYLVEDILYASKIEAANFALKKESIKIASLISEIINNLKLSYQQQQINFIFEPNNELTQIKINIDPLKIEQVFLNILVNAIKFVPQENGQIKIKLIKPEDHLL</sequence>
<evidence type="ECO:0000256" key="3">
    <source>
        <dbReference type="ARBA" id="ARBA00022679"/>
    </source>
</evidence>
<evidence type="ECO:0000256" key="2">
    <source>
        <dbReference type="ARBA" id="ARBA00012438"/>
    </source>
</evidence>
<keyword evidence="5" id="KW-0418">Kinase</keyword>
<name>X1U5M0_9ZZZZ</name>
<evidence type="ECO:0000256" key="4">
    <source>
        <dbReference type="ARBA" id="ARBA00022741"/>
    </source>
</evidence>
<dbReference type="PANTHER" id="PTHR42878:SF7">
    <property type="entry name" value="SENSOR HISTIDINE KINASE GLRK"/>
    <property type="match status" value="1"/>
</dbReference>
<dbReference type="PROSITE" id="PS50109">
    <property type="entry name" value="HIS_KIN"/>
    <property type="match status" value="1"/>
</dbReference>
<dbReference type="SUPFAM" id="SSF55874">
    <property type="entry name" value="ATPase domain of HSP90 chaperone/DNA topoisomerase II/histidine kinase"/>
    <property type="match status" value="1"/>
</dbReference>
<evidence type="ECO:0000256" key="1">
    <source>
        <dbReference type="ARBA" id="ARBA00000085"/>
    </source>
</evidence>
<dbReference type="InterPro" id="IPR005467">
    <property type="entry name" value="His_kinase_dom"/>
</dbReference>
<accession>X1U5M0</accession>
<evidence type="ECO:0000256" key="7">
    <source>
        <dbReference type="ARBA" id="ARBA00023012"/>
    </source>
</evidence>
<evidence type="ECO:0000313" key="9">
    <source>
        <dbReference type="EMBL" id="GAJ12858.1"/>
    </source>
</evidence>
<dbReference type="GO" id="GO:0000156">
    <property type="term" value="F:phosphorelay response regulator activity"/>
    <property type="evidence" value="ECO:0007669"/>
    <property type="project" value="TreeGrafter"/>
</dbReference>
<dbReference type="SMART" id="SM00388">
    <property type="entry name" value="HisKA"/>
    <property type="match status" value="1"/>
</dbReference>
<comment type="caution">
    <text evidence="9">The sequence shown here is derived from an EMBL/GenBank/DDBJ whole genome shotgun (WGS) entry which is preliminary data.</text>
</comment>
<evidence type="ECO:0000259" key="8">
    <source>
        <dbReference type="PROSITE" id="PS50109"/>
    </source>
</evidence>
<dbReference type="SUPFAM" id="SSF47384">
    <property type="entry name" value="Homodimeric domain of signal transducing histidine kinase"/>
    <property type="match status" value="1"/>
</dbReference>
<keyword evidence="6" id="KW-0067">ATP-binding</keyword>
<dbReference type="InterPro" id="IPR050351">
    <property type="entry name" value="BphY/WalK/GraS-like"/>
</dbReference>
<keyword evidence="4" id="KW-0547">Nucleotide-binding</keyword>
<protein>
    <recommendedName>
        <fullName evidence="2">histidine kinase</fullName>
        <ecNumber evidence="2">2.7.13.3</ecNumber>
    </recommendedName>
</protein>
<gene>
    <name evidence="9" type="ORF">S12H4_44067</name>
</gene>
<dbReference type="GO" id="GO:0005524">
    <property type="term" value="F:ATP binding"/>
    <property type="evidence" value="ECO:0007669"/>
    <property type="project" value="UniProtKB-KW"/>
</dbReference>
<proteinExistence type="predicted"/>
<evidence type="ECO:0000256" key="5">
    <source>
        <dbReference type="ARBA" id="ARBA00022777"/>
    </source>
</evidence>
<dbReference type="GO" id="GO:0000155">
    <property type="term" value="F:phosphorelay sensor kinase activity"/>
    <property type="evidence" value="ECO:0007669"/>
    <property type="project" value="InterPro"/>
</dbReference>